<dbReference type="InParanoid" id="I0JVL3"/>
<gene>
    <name evidence="1" type="ORF">MFUM_1020004</name>
</gene>
<proteinExistence type="predicted"/>
<comment type="caution">
    <text evidence="1">The sequence shown here is derived from an EMBL/GenBank/DDBJ whole genome shotgun (WGS) entry which is preliminary data.</text>
</comment>
<dbReference type="EMBL" id="CAHT01000005">
    <property type="protein sequence ID" value="CCG91282.1"/>
    <property type="molecule type" value="Genomic_DNA"/>
</dbReference>
<name>I0JVL3_METFB</name>
<sequence>MVFFRLHKMFYGSLLSKQDTKKESSEKKLISAVFDHRQGRKIRNKLVID</sequence>
<accession>I0JVL3</accession>
<evidence type="ECO:0000313" key="1">
    <source>
        <dbReference type="EMBL" id="CCG91282.1"/>
    </source>
</evidence>
<dbReference type="AlphaFoldDB" id="I0JVL3"/>
<evidence type="ECO:0000313" key="2">
    <source>
        <dbReference type="Proteomes" id="UP000004837"/>
    </source>
</evidence>
<organism evidence="1 2">
    <name type="scientific">Methylacidiphilum fumariolicum (strain SolV)</name>
    <dbReference type="NCBI Taxonomy" id="1156937"/>
    <lineage>
        <taxon>Bacteria</taxon>
        <taxon>Pseudomonadati</taxon>
        <taxon>Verrucomicrobiota</taxon>
        <taxon>Methylacidiphilae</taxon>
        <taxon>Methylacidiphilales</taxon>
        <taxon>Methylacidiphilaceae</taxon>
        <taxon>Methylacidiphilum (ex Ratnadevi et al. 2023)</taxon>
    </lineage>
</organism>
<reference evidence="1 2" key="1">
    <citation type="journal article" date="2012" name="J. Bacteriol.">
        <title>Draft Genome Sequence of the Volcano-Inhabiting Thermoacidophilic Methanotroph Methylacidiphilum fumariolicum Strain SolV.</title>
        <authorList>
            <person name="Khadem A.F."/>
            <person name="Wieczorek A.S."/>
            <person name="Pol A."/>
            <person name="Vuilleumier S."/>
            <person name="Harhangi H.R."/>
            <person name="Dunfield P.F."/>
            <person name="Kalyuzhnaya M.G."/>
            <person name="Murrell J.C."/>
            <person name="Francoijs K.-J."/>
            <person name="Stunnenberg H.G."/>
            <person name="Stein L.Y."/>
            <person name="DiSpirito A.A."/>
            <person name="Semrau J.D."/>
            <person name="Lajus A."/>
            <person name="Medigue C."/>
            <person name="Klotz M.G."/>
            <person name="Jetten M.S.M."/>
            <person name="Op den Camp H.J.M."/>
        </authorList>
    </citation>
    <scope>NUCLEOTIDE SEQUENCE [LARGE SCALE GENOMIC DNA]</scope>
    <source>
        <strain evidence="1 2">SolV</strain>
    </source>
</reference>
<protein>
    <submittedName>
        <fullName evidence="1">Uncharacterized protein</fullName>
    </submittedName>
</protein>
<dbReference type="Proteomes" id="UP000004837">
    <property type="component" value="Unassembled WGS sequence"/>
</dbReference>